<dbReference type="EMBL" id="JABMIG020000523">
    <property type="protein sequence ID" value="KAL3775899.1"/>
    <property type="molecule type" value="Genomic_DNA"/>
</dbReference>
<feature type="region of interest" description="Disordered" evidence="2">
    <location>
        <begin position="78"/>
        <end position="108"/>
    </location>
</feature>
<feature type="region of interest" description="Disordered" evidence="2">
    <location>
        <begin position="185"/>
        <end position="204"/>
    </location>
</feature>
<proteinExistence type="inferred from homology"/>
<dbReference type="AlphaFoldDB" id="A0ABD3NIR0"/>
<dbReference type="Pfam" id="PF01984">
    <property type="entry name" value="dsDNA_bind"/>
    <property type="match status" value="1"/>
</dbReference>
<reference evidence="3 4" key="1">
    <citation type="journal article" date="2020" name="G3 (Bethesda)">
        <title>Improved Reference Genome for Cyclotella cryptica CCMP332, a Model for Cell Wall Morphogenesis, Salinity Adaptation, and Lipid Production in Diatoms (Bacillariophyta).</title>
        <authorList>
            <person name="Roberts W.R."/>
            <person name="Downey K.M."/>
            <person name="Ruck E.C."/>
            <person name="Traller J.C."/>
            <person name="Alverson A.J."/>
        </authorList>
    </citation>
    <scope>NUCLEOTIDE SEQUENCE [LARGE SCALE GENOMIC DNA]</scope>
    <source>
        <strain evidence="3 4">CCMP332</strain>
    </source>
</reference>
<dbReference type="InterPro" id="IPR036883">
    <property type="entry name" value="PDCD5-like_sf"/>
</dbReference>
<comment type="caution">
    <text evidence="3">The sequence shown here is derived from an EMBL/GenBank/DDBJ whole genome shotgun (WGS) entry which is preliminary data.</text>
</comment>
<dbReference type="Gene3D" id="1.10.8.140">
    <property type="entry name" value="PDCD5-like"/>
    <property type="match status" value="1"/>
</dbReference>
<organism evidence="3 4">
    <name type="scientific">Cyclotella cryptica</name>
    <dbReference type="NCBI Taxonomy" id="29204"/>
    <lineage>
        <taxon>Eukaryota</taxon>
        <taxon>Sar</taxon>
        <taxon>Stramenopiles</taxon>
        <taxon>Ochrophyta</taxon>
        <taxon>Bacillariophyta</taxon>
        <taxon>Coscinodiscophyceae</taxon>
        <taxon>Thalassiosirophycidae</taxon>
        <taxon>Stephanodiscales</taxon>
        <taxon>Stephanodiscaceae</taxon>
        <taxon>Cyclotella</taxon>
    </lineage>
</organism>
<dbReference type="SUPFAM" id="SSF46950">
    <property type="entry name" value="Double-stranded DNA-binding domain"/>
    <property type="match status" value="1"/>
</dbReference>
<evidence type="ECO:0000256" key="1">
    <source>
        <dbReference type="ARBA" id="ARBA00010490"/>
    </source>
</evidence>
<dbReference type="PANTHER" id="PTHR10840:SF0">
    <property type="entry name" value="PROGRAMMED CELL DEATH PROTEIN 5"/>
    <property type="match status" value="1"/>
</dbReference>
<evidence type="ECO:0000256" key="2">
    <source>
        <dbReference type="SAM" id="MobiDB-lite"/>
    </source>
</evidence>
<evidence type="ECO:0000313" key="4">
    <source>
        <dbReference type="Proteomes" id="UP001516023"/>
    </source>
</evidence>
<comment type="similarity">
    <text evidence="1">Belongs to the PDCD5 family.</text>
</comment>
<feature type="compositionally biased region" description="Acidic residues" evidence="2">
    <location>
        <begin position="192"/>
        <end position="204"/>
    </location>
</feature>
<keyword evidence="4" id="KW-1185">Reference proteome</keyword>
<evidence type="ECO:0008006" key="5">
    <source>
        <dbReference type="Google" id="ProtNLM"/>
    </source>
</evidence>
<evidence type="ECO:0000313" key="3">
    <source>
        <dbReference type="EMBL" id="KAL3775899.1"/>
    </source>
</evidence>
<name>A0ABD3NIR0_9STRA</name>
<dbReference type="PANTHER" id="PTHR10840">
    <property type="entry name" value="PROGRAMMED CELL DEATH PROTEIN 5"/>
    <property type="match status" value="1"/>
</dbReference>
<feature type="compositionally biased region" description="Low complexity" evidence="2">
    <location>
        <begin position="94"/>
        <end position="108"/>
    </location>
</feature>
<dbReference type="Proteomes" id="UP001516023">
    <property type="component" value="Unassembled WGS sequence"/>
</dbReference>
<dbReference type="InterPro" id="IPR002836">
    <property type="entry name" value="PDCD5-like"/>
</dbReference>
<protein>
    <recommendedName>
        <fullName evidence="5">Programmed cell death protein 5</fullName>
    </recommendedName>
</protein>
<sequence length="204" mass="21963">MFITWEIRRIAKISCSIMGSSHATSRPSISSTACEEKIILSTSVNLFSSLKDTTAPNLIQPMSNIPISDIAPSEIPDGFTFADPTGSAAGGGAPSQSSNDAAAQREAQRQAILEQAMTPEALARLRRVKLVKKERASAVEAMIANMALQGKIDSKITEGKLIEMLEGIVGAQQKQAADAGKIHIQRKKYNFDSDDEDDNDDDLL</sequence>
<accession>A0ABD3NIR0</accession>
<gene>
    <name evidence="3" type="ORF">HJC23_000329</name>
</gene>